<dbReference type="Proteomes" id="UP000594380">
    <property type="component" value="Unassembled WGS sequence"/>
</dbReference>
<dbReference type="Proteomes" id="UP000821598">
    <property type="component" value="Unassembled WGS sequence"/>
</dbReference>
<sequence length="65" mass="7134">MSVTVHVEYQYCRHGKKAIETGSDSLTVQENTPRAIVALLRLLHPQWEGIKVLSVTEASPEGTAS</sequence>
<gene>
    <name evidence="3" type="ORF">FSB64_13910</name>
    <name evidence="2" type="ORF">G5S42_26030</name>
    <name evidence="1" type="ORF">HDG41_005638</name>
</gene>
<evidence type="ECO:0000313" key="4">
    <source>
        <dbReference type="Proteomes" id="UP000592820"/>
    </source>
</evidence>
<dbReference type="GeneID" id="301103806"/>
<proteinExistence type="predicted"/>
<accession>A0A7W8LAN1</accession>
<evidence type="ECO:0000313" key="5">
    <source>
        <dbReference type="Proteomes" id="UP000594380"/>
    </source>
</evidence>
<name>A0A7W8LAN1_9BURK</name>
<dbReference type="EMBL" id="JAALDK010000001">
    <property type="protein sequence ID" value="NUY03079.1"/>
    <property type="molecule type" value="Genomic_DNA"/>
</dbReference>
<protein>
    <submittedName>
        <fullName evidence="1">Uncharacterized protein</fullName>
    </submittedName>
</protein>
<reference evidence="3 6" key="1">
    <citation type="submission" date="2019-08" db="EMBL/GenBank/DDBJ databases">
        <title>Paraburkholderia simonii sp. nov. and P. youngii sp. nov. Brazilian and Mexican Mimosa-associated rhizobia.</title>
        <authorList>
            <person name="Mavima L."/>
            <person name="Beukes C.W."/>
            <person name="Palmer M."/>
            <person name="De Meyer S.E."/>
            <person name="James E.K."/>
            <person name="Maluk M."/>
            <person name="Avontuur J.R."/>
            <person name="Chan W.Y."/>
            <person name="Venter S.N."/>
            <person name="Steenkamp E.T."/>
        </authorList>
    </citation>
    <scope>NUCLEOTIDE SEQUENCE [LARGE SCALE GENOMIC DNA]</scope>
    <source>
        <strain evidence="3 6">JPY454</strain>
    </source>
</reference>
<evidence type="ECO:0000313" key="1">
    <source>
        <dbReference type="EMBL" id="MBB5403550.1"/>
    </source>
</evidence>
<organism evidence="1 4">
    <name type="scientific">Paraburkholderia youngii</name>
    <dbReference type="NCBI Taxonomy" id="2782701"/>
    <lineage>
        <taxon>Bacteria</taxon>
        <taxon>Pseudomonadati</taxon>
        <taxon>Pseudomonadota</taxon>
        <taxon>Betaproteobacteria</taxon>
        <taxon>Burkholderiales</taxon>
        <taxon>Burkholderiaceae</taxon>
        <taxon>Paraburkholderia</taxon>
    </lineage>
</organism>
<dbReference type="Proteomes" id="UP000592820">
    <property type="component" value="Unassembled WGS sequence"/>
</dbReference>
<dbReference type="RefSeq" id="WP_176109348.1">
    <property type="nucleotide sequence ID" value="NZ_JAALDK010000001.1"/>
</dbReference>
<dbReference type="EMBL" id="VOMC01000013">
    <property type="protein sequence ID" value="NVI04849.1"/>
    <property type="molecule type" value="Genomic_DNA"/>
</dbReference>
<keyword evidence="6" id="KW-1185">Reference proteome</keyword>
<evidence type="ECO:0000313" key="6">
    <source>
        <dbReference type="Proteomes" id="UP000821598"/>
    </source>
</evidence>
<dbReference type="EMBL" id="JACHDE010000014">
    <property type="protein sequence ID" value="MBB5403550.1"/>
    <property type="molecule type" value="Genomic_DNA"/>
</dbReference>
<dbReference type="AlphaFoldDB" id="A0A7W8LAN1"/>
<evidence type="ECO:0000313" key="2">
    <source>
        <dbReference type="EMBL" id="NUY03079.1"/>
    </source>
</evidence>
<comment type="caution">
    <text evidence="1">The sequence shown here is derived from an EMBL/GenBank/DDBJ whole genome shotgun (WGS) entry which is preliminary data.</text>
</comment>
<evidence type="ECO:0000313" key="3">
    <source>
        <dbReference type="EMBL" id="NVI04849.1"/>
    </source>
</evidence>
<reference evidence="2 5" key="2">
    <citation type="submission" date="2020-02" db="EMBL/GenBank/DDBJ databases">
        <title>Paraburkholderia simonii sp. nov. and Paraburkholderia youngii sp. nov. Brazilian and Mexican Mimosa-associated rhizobia.</title>
        <authorList>
            <person name="Mavima L."/>
            <person name="Beukes C.W."/>
            <person name="Chan W.Y."/>
            <person name="Palmer M."/>
            <person name="De Meyer S.E."/>
            <person name="James E.K."/>
            <person name="Venter S.N."/>
            <person name="Steenkamp E.T."/>
        </authorList>
    </citation>
    <scope>NUCLEOTIDE SEQUENCE [LARGE SCALE GENOMIC DNA]</scope>
    <source>
        <strain evidence="2 5">JPY169</strain>
    </source>
</reference>
<reference evidence="1 4" key="3">
    <citation type="submission" date="2020-08" db="EMBL/GenBank/DDBJ databases">
        <title>Genomic Encyclopedia of Type Strains, Phase IV (KMG-V): Genome sequencing to study the core and pangenomes of soil and plant-associated prokaryotes.</title>
        <authorList>
            <person name="Whitman W."/>
        </authorList>
    </citation>
    <scope>NUCLEOTIDE SEQUENCE [LARGE SCALE GENOMIC DNA]</scope>
    <source>
        <strain evidence="1 4">JPY162</strain>
    </source>
</reference>